<feature type="transmembrane region" description="Helical" evidence="6">
    <location>
        <begin position="574"/>
        <end position="594"/>
    </location>
</feature>
<dbReference type="Gene3D" id="1.20.1740.10">
    <property type="entry name" value="Amino acid/polyamine transporter I"/>
    <property type="match status" value="1"/>
</dbReference>
<evidence type="ECO:0000256" key="4">
    <source>
        <dbReference type="ARBA" id="ARBA00023136"/>
    </source>
</evidence>
<feature type="region of interest" description="Disordered" evidence="5">
    <location>
        <begin position="666"/>
        <end position="738"/>
    </location>
</feature>
<dbReference type="InterPro" id="IPR002293">
    <property type="entry name" value="AA/rel_permease1"/>
</dbReference>
<feature type="transmembrane region" description="Helical" evidence="6">
    <location>
        <begin position="268"/>
        <end position="285"/>
    </location>
</feature>
<keyword evidence="3 6" id="KW-1133">Transmembrane helix</keyword>
<dbReference type="OMA" id="FIDVTCL"/>
<proteinExistence type="predicted"/>
<evidence type="ECO:0000313" key="8">
    <source>
        <dbReference type="Proteomes" id="UP000243081"/>
    </source>
</evidence>
<evidence type="ECO:0000313" key="7">
    <source>
        <dbReference type="EMBL" id="OAR02392.1"/>
    </source>
</evidence>
<comment type="caution">
    <text evidence="7">The sequence shown here is derived from an EMBL/GenBank/DDBJ whole genome shotgun (WGS) entry which is preliminary data.</text>
</comment>
<keyword evidence="4 6" id="KW-0472">Membrane</keyword>
<feature type="transmembrane region" description="Helical" evidence="6">
    <location>
        <begin position="532"/>
        <end position="554"/>
    </location>
</feature>
<protein>
    <submittedName>
        <fullName evidence="7">Uncharacterized protein</fullName>
    </submittedName>
</protein>
<evidence type="ECO:0000256" key="3">
    <source>
        <dbReference type="ARBA" id="ARBA00022989"/>
    </source>
</evidence>
<evidence type="ECO:0000256" key="6">
    <source>
        <dbReference type="SAM" id="Phobius"/>
    </source>
</evidence>
<dbReference type="OrthoDB" id="5982228at2759"/>
<feature type="transmembrane region" description="Helical" evidence="6">
    <location>
        <begin position="151"/>
        <end position="170"/>
    </location>
</feature>
<feature type="transmembrane region" description="Helical" evidence="6">
    <location>
        <begin position="475"/>
        <end position="499"/>
    </location>
</feature>
<comment type="subcellular location">
    <subcellularLocation>
        <location evidence="1">Membrane</location>
        <topology evidence="1">Multi-pass membrane protein</topology>
    </subcellularLocation>
</comment>
<gene>
    <name evidence="7" type="ORF">LLEC1_07098</name>
</gene>
<dbReference type="InterPro" id="IPR050598">
    <property type="entry name" value="AminoAcid_Transporter"/>
</dbReference>
<dbReference type="AlphaFoldDB" id="A0A179IKI2"/>
<name>A0A179IKI2_CORDF</name>
<feature type="transmembrane region" description="Helical" evidence="6">
    <location>
        <begin position="191"/>
        <end position="210"/>
    </location>
</feature>
<sequence>MNHARVSAPVVVEADRAPMVASPDDHRGAGGLFDDIPKANKDSIVTSAPEEPFRLTFIDVTCLLINRTIGTGIFNGPQVIMNGVKTPGKAMLLWFCGCIYCLCGAHVFLEYGLNVPRYIINGIEQAVPRSGGELHYLQSVFPAPRYRKGTVILVGVMFGISFICVGNMASNCIDCALRLCQLAGEDDPGRAKVRGIAIAIATATCFIHAFSRRGGIFLNNIFAVVKFLFLLSMVVATWVVVGSPGGLKRFADETQLQTRSSPNSEDEGTSAAQAFLFVVFAFFGFDQPSYVLGEIKHPRKNFPRAMWWGMGMMSVLYLAVNVCYRLMLWQMLVVPASVQVQGNVAEEFFARIYGNKHGGAQKTVDSFLAISSFGNVVVWTFTAARMKQEIAKQWFLPFASFFAMDKDVSFGRLLSWMEASRLNPARRLGRFFNPSSHKEKTPVGAFVLHLITCIVLILATYRMSARDAYLMLTSLFSYLLAACFGSALALGILILHWWGPPKTKTVTPKHRVVPEQDQEPAKQSWRDVTKGVINPTLSIVCAVAYLIGSLYPVIASWIPPSKSPTGKPPSVKWYAVPVTAFCILGFSTLWFYGFMAITAYRGHAGQNEFVYRCHPVFAYADVSSADPERHERASAEEGAALMRRGGLILVHEAIHKTWRAREMNGMVRGDHSNGIPMRTRTTQPSDRQPQQHANDLSNTDFAGFSQDLPFGGGAHEQGRPLQNNAAQTSRRPVAERIQSEGLFSSVPISPLTDTSHHI</sequence>
<feature type="transmembrane region" description="Helical" evidence="6">
    <location>
        <begin position="305"/>
        <end position="324"/>
    </location>
</feature>
<dbReference type="GO" id="GO:0015179">
    <property type="term" value="F:L-amino acid transmembrane transporter activity"/>
    <property type="evidence" value="ECO:0007669"/>
    <property type="project" value="TreeGrafter"/>
</dbReference>
<dbReference type="PANTHER" id="PTHR11785">
    <property type="entry name" value="AMINO ACID TRANSPORTER"/>
    <property type="match status" value="1"/>
</dbReference>
<dbReference type="PANTHER" id="PTHR11785:SF382">
    <property type="entry name" value="LOW-AFFINITY METHIONINE PERMEASE"/>
    <property type="match status" value="1"/>
</dbReference>
<feature type="transmembrane region" description="Helical" evidence="6">
    <location>
        <begin position="216"/>
        <end position="241"/>
    </location>
</feature>
<keyword evidence="2 6" id="KW-0812">Transmembrane</keyword>
<reference evidence="7 8" key="1">
    <citation type="submission" date="2016-03" db="EMBL/GenBank/DDBJ databases">
        <title>Fine-scale spatial genetic structure of a fungal parasite of coffee scale insects.</title>
        <authorList>
            <person name="Jackson D."/>
            <person name="Zemenick K.A."/>
            <person name="Malloure B."/>
            <person name="Quandt C.A."/>
            <person name="James T.Y."/>
        </authorList>
    </citation>
    <scope>NUCLEOTIDE SEQUENCE [LARGE SCALE GENOMIC DNA]</scope>
    <source>
        <strain evidence="7 8">UM487</strain>
    </source>
</reference>
<dbReference type="Proteomes" id="UP000243081">
    <property type="component" value="Unassembled WGS sequence"/>
</dbReference>
<feature type="compositionally biased region" description="Polar residues" evidence="5">
    <location>
        <begin position="679"/>
        <end position="700"/>
    </location>
</feature>
<evidence type="ECO:0000256" key="5">
    <source>
        <dbReference type="SAM" id="MobiDB-lite"/>
    </source>
</evidence>
<feature type="transmembrane region" description="Helical" evidence="6">
    <location>
        <begin position="91"/>
        <end position="109"/>
    </location>
</feature>
<dbReference type="Pfam" id="PF13520">
    <property type="entry name" value="AA_permease_2"/>
    <property type="match status" value="1"/>
</dbReference>
<keyword evidence="8" id="KW-1185">Reference proteome</keyword>
<dbReference type="GO" id="GO:0016020">
    <property type="term" value="C:membrane"/>
    <property type="evidence" value="ECO:0007669"/>
    <property type="project" value="UniProtKB-SubCell"/>
</dbReference>
<feature type="compositionally biased region" description="Polar residues" evidence="5">
    <location>
        <begin position="720"/>
        <end position="730"/>
    </location>
</feature>
<accession>A0A179IKI2</accession>
<feature type="transmembrane region" description="Helical" evidence="6">
    <location>
        <begin position="443"/>
        <end position="463"/>
    </location>
</feature>
<organism evidence="7 8">
    <name type="scientific">Cordyceps confragosa</name>
    <name type="common">Lecanicillium lecanii</name>
    <dbReference type="NCBI Taxonomy" id="2714763"/>
    <lineage>
        <taxon>Eukaryota</taxon>
        <taxon>Fungi</taxon>
        <taxon>Dikarya</taxon>
        <taxon>Ascomycota</taxon>
        <taxon>Pezizomycotina</taxon>
        <taxon>Sordariomycetes</taxon>
        <taxon>Hypocreomycetidae</taxon>
        <taxon>Hypocreales</taxon>
        <taxon>Cordycipitaceae</taxon>
        <taxon>Akanthomyces</taxon>
    </lineage>
</organism>
<evidence type="ECO:0000256" key="2">
    <source>
        <dbReference type="ARBA" id="ARBA00022692"/>
    </source>
</evidence>
<evidence type="ECO:0000256" key="1">
    <source>
        <dbReference type="ARBA" id="ARBA00004141"/>
    </source>
</evidence>
<dbReference type="EMBL" id="LUKN01000714">
    <property type="protein sequence ID" value="OAR02392.1"/>
    <property type="molecule type" value="Genomic_DNA"/>
</dbReference>